<feature type="transmembrane region" description="Helical" evidence="1">
    <location>
        <begin position="132"/>
        <end position="150"/>
    </location>
</feature>
<reference evidence="2 3" key="1">
    <citation type="submission" date="2018-05" db="EMBL/GenBank/DDBJ databases">
        <title>Reference genomes for bee gut microbiota database.</title>
        <authorList>
            <person name="Ellegaard K.M."/>
        </authorList>
    </citation>
    <scope>NUCLEOTIDE SEQUENCE [LARGE SCALE GENOMIC DNA]</scope>
    <source>
        <strain evidence="2 3">ESL0177</strain>
    </source>
</reference>
<dbReference type="InterPro" id="IPR019284">
    <property type="entry name" value="RP532"/>
</dbReference>
<name>A0A2V4DUW5_9GAMM</name>
<dbReference type="AlphaFoldDB" id="A0A2V4DUW5"/>
<dbReference type="Pfam" id="PF10097">
    <property type="entry name" value="DUF2335"/>
    <property type="match status" value="1"/>
</dbReference>
<accession>A0A2V4DUW5</accession>
<dbReference type="EMBL" id="QGLP01000005">
    <property type="protein sequence ID" value="PXZ04033.1"/>
    <property type="molecule type" value="Genomic_DNA"/>
</dbReference>
<keyword evidence="1" id="KW-0812">Transmembrane</keyword>
<evidence type="ECO:0000256" key="1">
    <source>
        <dbReference type="SAM" id="Phobius"/>
    </source>
</evidence>
<proteinExistence type="predicted"/>
<sequence length="158" mass="17681">MSQKKNENVPTNKVLSSEVVLEIEKAIKKNPEILDQLFESPLIQQTVIHKVESYKGPLPHPDILKKYDEIDPSFSKVIFEHFVKEQDHRHSIDNKSIDGAIKSDKRAQWMAFILSFLIIATGVVATFCGYEIFGAAAVGINIAGLIAAYLKGKTNNKE</sequence>
<organism evidence="2 3">
    <name type="scientific">Gilliamella apicola</name>
    <dbReference type="NCBI Taxonomy" id="1196095"/>
    <lineage>
        <taxon>Bacteria</taxon>
        <taxon>Pseudomonadati</taxon>
        <taxon>Pseudomonadota</taxon>
        <taxon>Gammaproteobacteria</taxon>
        <taxon>Orbales</taxon>
        <taxon>Orbaceae</taxon>
        <taxon>Gilliamella</taxon>
    </lineage>
</organism>
<protein>
    <recommendedName>
        <fullName evidence="4">DUF2335 domain-containing protein</fullName>
    </recommendedName>
</protein>
<keyword evidence="1" id="KW-1133">Transmembrane helix</keyword>
<evidence type="ECO:0008006" key="4">
    <source>
        <dbReference type="Google" id="ProtNLM"/>
    </source>
</evidence>
<gene>
    <name evidence="2" type="ORF">DKK79_06575</name>
</gene>
<keyword evidence="1" id="KW-0472">Membrane</keyword>
<evidence type="ECO:0000313" key="2">
    <source>
        <dbReference type="EMBL" id="PXZ04033.1"/>
    </source>
</evidence>
<feature type="transmembrane region" description="Helical" evidence="1">
    <location>
        <begin position="109"/>
        <end position="126"/>
    </location>
</feature>
<dbReference type="Proteomes" id="UP000247483">
    <property type="component" value="Unassembled WGS sequence"/>
</dbReference>
<comment type="caution">
    <text evidence="2">The sequence shown here is derived from an EMBL/GenBank/DDBJ whole genome shotgun (WGS) entry which is preliminary data.</text>
</comment>
<dbReference type="RefSeq" id="WP_110423403.1">
    <property type="nucleotide sequence ID" value="NZ_QGLP01000005.1"/>
</dbReference>
<evidence type="ECO:0000313" key="3">
    <source>
        <dbReference type="Proteomes" id="UP000247483"/>
    </source>
</evidence>